<protein>
    <submittedName>
        <fullName evidence="2">Ubiquitin-like domain-containing protein</fullName>
    </submittedName>
</protein>
<dbReference type="PANTHER" id="PTHR13633:SF3">
    <property type="entry name" value="MITOCHONDRIAL TRANSCRIPTION RESCUE FACTOR 1"/>
    <property type="match status" value="1"/>
</dbReference>
<dbReference type="GO" id="GO:0005739">
    <property type="term" value="C:mitochondrion"/>
    <property type="evidence" value="ECO:0007669"/>
    <property type="project" value="TreeGrafter"/>
</dbReference>
<organism evidence="1 2">
    <name type="scientific">Dracunculus medinensis</name>
    <name type="common">Guinea worm</name>
    <dbReference type="NCBI Taxonomy" id="318479"/>
    <lineage>
        <taxon>Eukaryota</taxon>
        <taxon>Metazoa</taxon>
        <taxon>Ecdysozoa</taxon>
        <taxon>Nematoda</taxon>
        <taxon>Chromadorea</taxon>
        <taxon>Rhabditida</taxon>
        <taxon>Spirurina</taxon>
        <taxon>Dracunculoidea</taxon>
        <taxon>Dracunculidae</taxon>
        <taxon>Dracunculus</taxon>
    </lineage>
</organism>
<dbReference type="GO" id="GO:1903108">
    <property type="term" value="P:regulation of mitochondrial transcription"/>
    <property type="evidence" value="ECO:0007669"/>
    <property type="project" value="TreeGrafter"/>
</dbReference>
<dbReference type="PANTHER" id="PTHR13633">
    <property type="entry name" value="MITOCHONDRIAL TRANSCRIPTION RESCUE FACTOR 1"/>
    <property type="match status" value="1"/>
</dbReference>
<dbReference type="AlphaFoldDB" id="A0A0N4U5Z6"/>
<reference evidence="2" key="1">
    <citation type="submission" date="2017-02" db="UniProtKB">
        <authorList>
            <consortium name="WormBaseParasite"/>
        </authorList>
    </citation>
    <scope>IDENTIFICATION</scope>
</reference>
<evidence type="ECO:0000313" key="2">
    <source>
        <dbReference type="WBParaSite" id="DME_0000230801-mRNA-1"/>
    </source>
</evidence>
<sequence length="155" mass="17975">LAVLLLTVVTRPLGRYKKKDPRKNDELQEDVDFDEIAETVDDGLPVDYKVKTIKAPNRRLETIVKRVAKKGNAMTDKLIFGGKVRLNEEDTNKKKSYNVEQSDIIDVWESAIEDNPSLSKVCRIEVQQYKLMQNGYDIQVKVWNDMIVDNWCHHL</sequence>
<accession>A0A0N4U5Z6</accession>
<dbReference type="WBParaSite" id="DME_0000230801-mRNA-1">
    <property type="protein sequence ID" value="DME_0000230801-mRNA-1"/>
    <property type="gene ID" value="DME_0000230801"/>
</dbReference>
<dbReference type="Proteomes" id="UP000038040">
    <property type="component" value="Unplaced"/>
</dbReference>
<proteinExistence type="predicted"/>
<dbReference type="GO" id="GO:0003723">
    <property type="term" value="F:RNA binding"/>
    <property type="evidence" value="ECO:0007669"/>
    <property type="project" value="TreeGrafter"/>
</dbReference>
<name>A0A0N4U5Z6_DRAME</name>
<evidence type="ECO:0000313" key="1">
    <source>
        <dbReference type="Proteomes" id="UP000038040"/>
    </source>
</evidence>